<dbReference type="InterPro" id="IPR004177">
    <property type="entry name" value="DDHD_dom"/>
</dbReference>
<dbReference type="EMBL" id="CAJOBC010000272">
    <property type="protein sequence ID" value="CAF3563781.1"/>
    <property type="molecule type" value="Genomic_DNA"/>
</dbReference>
<gene>
    <name evidence="3" type="ORF">GPM918_LOCUS2444</name>
    <name evidence="4" type="ORF">OVA965_LOCUS5153</name>
    <name evidence="5" type="ORF">SRO942_LOCUS2444</name>
    <name evidence="6" type="ORF">TMI583_LOCUS5151</name>
</gene>
<dbReference type="EMBL" id="CAJNOK010001421">
    <property type="protein sequence ID" value="CAF0811138.1"/>
    <property type="molecule type" value="Genomic_DNA"/>
</dbReference>
<evidence type="ECO:0000259" key="2">
    <source>
        <dbReference type="PROSITE" id="PS51043"/>
    </source>
</evidence>
<reference evidence="3" key="1">
    <citation type="submission" date="2021-02" db="EMBL/GenBank/DDBJ databases">
        <authorList>
            <person name="Nowell W R."/>
        </authorList>
    </citation>
    <scope>NUCLEOTIDE SEQUENCE</scope>
</reference>
<dbReference type="Proteomes" id="UP000681722">
    <property type="component" value="Unassembled WGS sequence"/>
</dbReference>
<accession>A0A813RA05</accession>
<dbReference type="Proteomes" id="UP000682733">
    <property type="component" value="Unassembled WGS sequence"/>
</dbReference>
<dbReference type="Pfam" id="PF02862">
    <property type="entry name" value="DDHD"/>
    <property type="match status" value="1"/>
</dbReference>
<dbReference type="SMART" id="SM01127">
    <property type="entry name" value="DDHD"/>
    <property type="match status" value="1"/>
</dbReference>
<dbReference type="GO" id="GO:0030134">
    <property type="term" value="C:COPII-coated ER to Golgi transport vesicle"/>
    <property type="evidence" value="ECO:0007669"/>
    <property type="project" value="TreeGrafter"/>
</dbReference>
<evidence type="ECO:0000313" key="3">
    <source>
        <dbReference type="EMBL" id="CAF0780623.1"/>
    </source>
</evidence>
<evidence type="ECO:0000313" key="5">
    <source>
        <dbReference type="EMBL" id="CAF3563781.1"/>
    </source>
</evidence>
<dbReference type="Proteomes" id="UP000663829">
    <property type="component" value="Unassembled WGS sequence"/>
</dbReference>
<dbReference type="InterPro" id="IPR058055">
    <property type="entry name" value="PA-PLA1"/>
</dbReference>
<dbReference type="GO" id="GO:0046872">
    <property type="term" value="F:metal ion binding"/>
    <property type="evidence" value="ECO:0007669"/>
    <property type="project" value="InterPro"/>
</dbReference>
<evidence type="ECO:0000313" key="6">
    <source>
        <dbReference type="EMBL" id="CAF3594982.1"/>
    </source>
</evidence>
<name>A0A813RA05_9BILA</name>
<protein>
    <recommendedName>
        <fullName evidence="2">DDHD domain-containing protein</fullName>
    </recommendedName>
</protein>
<evidence type="ECO:0000313" key="7">
    <source>
        <dbReference type="Proteomes" id="UP000663829"/>
    </source>
</evidence>
<dbReference type="AlphaFoldDB" id="A0A813RA05"/>
<evidence type="ECO:0000256" key="1">
    <source>
        <dbReference type="ARBA" id="ARBA00038464"/>
    </source>
</evidence>
<feature type="domain" description="DDHD" evidence="2">
    <location>
        <begin position="1"/>
        <end position="139"/>
    </location>
</feature>
<proteinExistence type="inferred from homology"/>
<evidence type="ECO:0000313" key="4">
    <source>
        <dbReference type="EMBL" id="CAF0811138.1"/>
    </source>
</evidence>
<sequence>MTCYTILELMDNLSKATDLKHKMVDVLKSTWSTIQDFARAHRTTTIPSPTTPVENNVDTVESKAAAELEKEHKDDDEDTHIDEWEGRTIGKLNQGRRIDYVLQEKPIEVFNDYLFAFASHAAYWDSEDTLLLIMKEIYKLSGFESTNRLPERLDQMMMSYFSTQNTTKQISLQPYLSMPPIQTQKAYKKDGTNNLFQMSNLNEQQMPPSPLSSSQKYLLTDKSFFYKLYGFYVEKKVWIKHKSYDYTAMTFVLKWNLILKFSIQKICFQQKLVRTISNAKLHEVGIFNTLKQEGNYETGQGGFLTLDCGKPRNASSKSDISLDFAYKFQKLPDFVRFFHTDRSIFVQKFLLEN</sequence>
<organism evidence="3 7">
    <name type="scientific">Didymodactylos carnosus</name>
    <dbReference type="NCBI Taxonomy" id="1234261"/>
    <lineage>
        <taxon>Eukaryota</taxon>
        <taxon>Metazoa</taxon>
        <taxon>Spiralia</taxon>
        <taxon>Gnathifera</taxon>
        <taxon>Rotifera</taxon>
        <taxon>Eurotatoria</taxon>
        <taxon>Bdelloidea</taxon>
        <taxon>Philodinida</taxon>
        <taxon>Philodinidae</taxon>
        <taxon>Didymodactylos</taxon>
    </lineage>
</organism>
<dbReference type="Proteomes" id="UP000677228">
    <property type="component" value="Unassembled WGS sequence"/>
</dbReference>
<dbReference type="EMBL" id="CAJOBA010001421">
    <property type="protein sequence ID" value="CAF3594982.1"/>
    <property type="molecule type" value="Genomic_DNA"/>
</dbReference>
<comment type="caution">
    <text evidence="3">The sequence shown here is derived from an EMBL/GenBank/DDBJ whole genome shotgun (WGS) entry which is preliminary data.</text>
</comment>
<dbReference type="EMBL" id="CAJNOQ010000272">
    <property type="protein sequence ID" value="CAF0780623.1"/>
    <property type="molecule type" value="Genomic_DNA"/>
</dbReference>
<dbReference type="PROSITE" id="PS51043">
    <property type="entry name" value="DDHD"/>
    <property type="match status" value="1"/>
</dbReference>
<dbReference type="GO" id="GO:0004620">
    <property type="term" value="F:phospholipase activity"/>
    <property type="evidence" value="ECO:0007669"/>
    <property type="project" value="TreeGrafter"/>
</dbReference>
<keyword evidence="7" id="KW-1185">Reference proteome</keyword>
<dbReference type="PANTHER" id="PTHR23509:SF10">
    <property type="entry name" value="LD21067P"/>
    <property type="match status" value="1"/>
</dbReference>
<comment type="similarity">
    <text evidence="1">Belongs to the PA-PLA1 family.</text>
</comment>
<dbReference type="PANTHER" id="PTHR23509">
    <property type="entry name" value="PA-PL1 PHOSPHOLIPASE FAMILY"/>
    <property type="match status" value="1"/>
</dbReference>
<dbReference type="OrthoDB" id="69269at2759"/>